<evidence type="ECO:0000313" key="2">
    <source>
        <dbReference type="Proteomes" id="UP000306790"/>
    </source>
</evidence>
<sequence>MHFYGVIKARACNIFMAGGEQQIDMGELIEKQLEYNKKTLSERFSIHLDHCVFDVNSKNDTPWQYFRVTVDSVDADNFSEPDANAGNIVLQLLNKGMRASNKGEKVGNYTKVSNTDMRLDYALSFKERNVFGPADNLPLIPSSFIVEYKVSYF</sequence>
<dbReference type="SUPFAM" id="SSF49401">
    <property type="entry name" value="Bacterial adhesins"/>
    <property type="match status" value="1"/>
</dbReference>
<dbReference type="EMBL" id="QFVP01000004">
    <property type="protein sequence ID" value="THE39631.1"/>
    <property type="molecule type" value="Genomic_DNA"/>
</dbReference>
<dbReference type="Proteomes" id="UP000306790">
    <property type="component" value="Unassembled WGS sequence"/>
</dbReference>
<organism evidence="1 2">
    <name type="scientific">Citrobacter murliniae</name>
    <dbReference type="NCBI Taxonomy" id="67829"/>
    <lineage>
        <taxon>Bacteria</taxon>
        <taxon>Pseudomonadati</taxon>
        <taxon>Pseudomonadota</taxon>
        <taxon>Gammaproteobacteria</taxon>
        <taxon>Enterobacterales</taxon>
        <taxon>Enterobacteriaceae</taxon>
        <taxon>Citrobacter</taxon>
        <taxon>Citrobacter freundii complex</taxon>
    </lineage>
</organism>
<evidence type="ECO:0000313" key="1">
    <source>
        <dbReference type="EMBL" id="THE39631.1"/>
    </source>
</evidence>
<evidence type="ECO:0008006" key="3">
    <source>
        <dbReference type="Google" id="ProtNLM"/>
    </source>
</evidence>
<dbReference type="InterPro" id="IPR036937">
    <property type="entry name" value="Adhesion_dom_fimbrial_sf"/>
</dbReference>
<comment type="caution">
    <text evidence="1">The sequence shown here is derived from an EMBL/GenBank/DDBJ whole genome shotgun (WGS) entry which is preliminary data.</text>
</comment>
<reference evidence="1 2" key="1">
    <citation type="submission" date="2018-05" db="EMBL/GenBank/DDBJ databases">
        <title>Isolation and genomic analyses of lactose-positive bacteria from faecal samples of preterm neonates.</title>
        <authorList>
            <person name="Chen Y."/>
            <person name="Brook T.C."/>
            <person name="O'Neill I."/>
            <person name="Soe C.Z."/>
            <person name="Hall L.J."/>
            <person name="Hoyles L."/>
        </authorList>
    </citation>
    <scope>NUCLEOTIDE SEQUENCE [LARGE SCALE GENOMIC DNA]</scope>
    <source>
        <strain evidence="1 2">P080C CL</strain>
    </source>
</reference>
<proteinExistence type="predicted"/>
<name>A0ABY2PWQ4_9ENTR</name>
<keyword evidence="2" id="KW-1185">Reference proteome</keyword>
<accession>A0ABY2PWQ4</accession>
<gene>
    <name evidence="1" type="ORF">DJ535_09185</name>
</gene>
<protein>
    <recommendedName>
        <fullName evidence="3">Type 1 fimbrial protein</fullName>
    </recommendedName>
</protein>
<dbReference type="InterPro" id="IPR008966">
    <property type="entry name" value="Adhesion_dom_sf"/>
</dbReference>
<dbReference type="Gene3D" id="2.60.40.1090">
    <property type="entry name" value="Fimbrial-type adhesion domain"/>
    <property type="match status" value="1"/>
</dbReference>